<sequence length="543" mass="63370">MAHEENRFSIYNTVMKLVPGDKLNVFLKGSNRSLMMTFSKFNHHCLIGFDLNKRTVHLNYQDVIALELNSASLLYNKSSSTPCSTQTNEATFKSELSSNNQTTHSQEKKTNQDKKEISQSKISNRFDSYIRQSSTLKKILLPPASFIDEPEVMLDKKSDQNDLEYKPHHPSEDTMNKKARSDFHQPYRKKVSIILSSYNAKERLLLALRSYLYQDFPKESFEVIVVDDGSTDQTMAAISQIQTNYSLKYIRLPNNSGRSCARNRGIEASTGEIIIFSDSDMIAEPNFITKHVTLHEKYDKIFVCGSFWNKIHENFSEQEGTYIPSINPQDILTGQLFAHSSKQDFSGWYELFVNQYDSELSGFEFPWMYFIIMNCSVKSRHLKKIGMFDEHFQGYGGEDEEMGYRLWKDGLKGIVDTSIKNYHQEHPRSKFQAHESQQNIHYIIDKHQEINPIMYYRIDFIEPIEKSHVLQLIRYVINEKLVSGSFEQNCYDLLFNYHKGIHYPVPQEFIWDVARLQDDSNLKSLTDFLMKLISILNIRENEY</sequence>
<evidence type="ECO:0000259" key="4">
    <source>
        <dbReference type="Pfam" id="PF02709"/>
    </source>
</evidence>
<dbReference type="PANTHER" id="PTHR43685">
    <property type="entry name" value="GLYCOSYLTRANSFERASE"/>
    <property type="match status" value="1"/>
</dbReference>
<dbReference type="InterPro" id="IPR029044">
    <property type="entry name" value="Nucleotide-diphossugar_trans"/>
</dbReference>
<feature type="compositionally biased region" description="Polar residues" evidence="2">
    <location>
        <begin position="84"/>
        <end position="104"/>
    </location>
</feature>
<dbReference type="Pfam" id="PF00535">
    <property type="entry name" value="Glycos_transf_2"/>
    <property type="match status" value="1"/>
</dbReference>
<name>A0ABW5PLR9_9BACI</name>
<dbReference type="EMBL" id="JBHUMR010000007">
    <property type="protein sequence ID" value="MFD2616320.1"/>
    <property type="molecule type" value="Genomic_DNA"/>
</dbReference>
<dbReference type="EC" id="2.4.-.-" evidence="5"/>
<evidence type="ECO:0000313" key="6">
    <source>
        <dbReference type="Proteomes" id="UP001597458"/>
    </source>
</evidence>
<feature type="domain" description="Glycosyltransferase 2-like" evidence="3">
    <location>
        <begin position="192"/>
        <end position="320"/>
    </location>
</feature>
<evidence type="ECO:0000259" key="3">
    <source>
        <dbReference type="Pfam" id="PF00535"/>
    </source>
</evidence>
<organism evidence="5 6">
    <name type="scientific">Terrilactibacillus laevilacticus</name>
    <dbReference type="NCBI Taxonomy" id="1380157"/>
    <lineage>
        <taxon>Bacteria</taxon>
        <taxon>Bacillati</taxon>
        <taxon>Bacillota</taxon>
        <taxon>Bacilli</taxon>
        <taxon>Bacillales</taxon>
        <taxon>Bacillaceae</taxon>
        <taxon>Terrilactibacillus</taxon>
    </lineage>
</organism>
<feature type="region of interest" description="Disordered" evidence="2">
    <location>
        <begin position="161"/>
        <end position="182"/>
    </location>
</feature>
<dbReference type="Proteomes" id="UP001597458">
    <property type="component" value="Unassembled WGS sequence"/>
</dbReference>
<comment type="caution">
    <text evidence="5">The sequence shown here is derived from an EMBL/GenBank/DDBJ whole genome shotgun (WGS) entry which is preliminary data.</text>
</comment>
<evidence type="ECO:0000256" key="1">
    <source>
        <dbReference type="ARBA" id="ARBA00022679"/>
    </source>
</evidence>
<dbReference type="Pfam" id="PF02709">
    <property type="entry name" value="Glyco_transf_7C"/>
    <property type="match status" value="1"/>
</dbReference>
<feature type="domain" description="Galactosyltransferase C-terminal" evidence="4">
    <location>
        <begin position="374"/>
        <end position="412"/>
    </location>
</feature>
<keyword evidence="6" id="KW-1185">Reference proteome</keyword>
<protein>
    <submittedName>
        <fullName evidence="5">Glycosyltransferase</fullName>
        <ecNumber evidence="5">2.4.-.-</ecNumber>
    </submittedName>
</protein>
<dbReference type="InterPro" id="IPR027791">
    <property type="entry name" value="Galactosyl_T_C"/>
</dbReference>
<dbReference type="GO" id="GO:0016757">
    <property type="term" value="F:glycosyltransferase activity"/>
    <property type="evidence" value="ECO:0007669"/>
    <property type="project" value="UniProtKB-KW"/>
</dbReference>
<reference evidence="6" key="1">
    <citation type="journal article" date="2019" name="Int. J. Syst. Evol. Microbiol.">
        <title>The Global Catalogue of Microorganisms (GCM) 10K type strain sequencing project: providing services to taxonomists for standard genome sequencing and annotation.</title>
        <authorList>
            <consortium name="The Broad Institute Genomics Platform"/>
            <consortium name="The Broad Institute Genome Sequencing Center for Infectious Disease"/>
            <person name="Wu L."/>
            <person name="Ma J."/>
        </authorList>
    </citation>
    <scope>NUCLEOTIDE SEQUENCE [LARGE SCALE GENOMIC DNA]</scope>
    <source>
        <strain evidence="6">TISTR 2241</strain>
    </source>
</reference>
<dbReference type="PANTHER" id="PTHR43685:SF3">
    <property type="entry name" value="SLR2126 PROTEIN"/>
    <property type="match status" value="1"/>
</dbReference>
<proteinExistence type="predicted"/>
<dbReference type="InterPro" id="IPR050834">
    <property type="entry name" value="Glycosyltransf_2"/>
</dbReference>
<evidence type="ECO:0000313" key="5">
    <source>
        <dbReference type="EMBL" id="MFD2616320.1"/>
    </source>
</evidence>
<dbReference type="InterPro" id="IPR001173">
    <property type="entry name" value="Glyco_trans_2-like"/>
</dbReference>
<feature type="region of interest" description="Disordered" evidence="2">
    <location>
        <begin position="84"/>
        <end position="119"/>
    </location>
</feature>
<feature type="compositionally biased region" description="Basic and acidic residues" evidence="2">
    <location>
        <begin position="105"/>
        <end position="118"/>
    </location>
</feature>
<keyword evidence="1 5" id="KW-0808">Transferase</keyword>
<gene>
    <name evidence="5" type="ORF">ACFSTF_03195</name>
</gene>
<dbReference type="SUPFAM" id="SSF53448">
    <property type="entry name" value="Nucleotide-diphospho-sugar transferases"/>
    <property type="match status" value="1"/>
</dbReference>
<dbReference type="RefSeq" id="WP_141189753.1">
    <property type="nucleotide sequence ID" value="NZ_JBHUMR010000007.1"/>
</dbReference>
<accession>A0ABW5PLR9</accession>
<evidence type="ECO:0000256" key="2">
    <source>
        <dbReference type="SAM" id="MobiDB-lite"/>
    </source>
</evidence>
<dbReference type="Gene3D" id="3.90.550.10">
    <property type="entry name" value="Spore Coat Polysaccharide Biosynthesis Protein SpsA, Chain A"/>
    <property type="match status" value="1"/>
</dbReference>
<keyword evidence="5" id="KW-0328">Glycosyltransferase</keyword>